<keyword evidence="3" id="KW-1185">Reference proteome</keyword>
<accession>A0A484B0Q8</accession>
<feature type="region of interest" description="Disordered" evidence="1">
    <location>
        <begin position="1"/>
        <end position="54"/>
    </location>
</feature>
<dbReference type="EMBL" id="LSRL02000249">
    <property type="protein sequence ID" value="TDG42298.1"/>
    <property type="molecule type" value="Genomic_DNA"/>
</dbReference>
<comment type="caution">
    <text evidence="2">The sequence shown here is derived from an EMBL/GenBank/DDBJ whole genome shotgun (WGS) entry which is preliminary data.</text>
</comment>
<dbReference type="AlphaFoldDB" id="A0A484B0Q8"/>
<reference evidence="2 3" key="1">
    <citation type="journal article" date="2019" name="J. Hered.">
        <title>An Improved Genome Assembly for Drosophila navojoa, the Basal Species in the mojavensis Cluster.</title>
        <authorList>
            <person name="Vanderlinde T."/>
            <person name="Dupim E.G."/>
            <person name="Nazario-Yepiz N.O."/>
            <person name="Carvalho A.B."/>
        </authorList>
    </citation>
    <scope>NUCLEOTIDE SEQUENCE [LARGE SCALE GENOMIC DNA]</scope>
    <source>
        <strain evidence="2">Navoj_Jal97</strain>
        <tissue evidence="2">Whole organism</tissue>
    </source>
</reference>
<evidence type="ECO:0000313" key="3">
    <source>
        <dbReference type="Proteomes" id="UP000295192"/>
    </source>
</evidence>
<gene>
    <name evidence="2" type="ORF">AWZ03_011275</name>
</gene>
<organism evidence="2 3">
    <name type="scientific">Drosophila navojoa</name>
    <name type="common">Fruit fly</name>
    <dbReference type="NCBI Taxonomy" id="7232"/>
    <lineage>
        <taxon>Eukaryota</taxon>
        <taxon>Metazoa</taxon>
        <taxon>Ecdysozoa</taxon>
        <taxon>Arthropoda</taxon>
        <taxon>Hexapoda</taxon>
        <taxon>Insecta</taxon>
        <taxon>Pterygota</taxon>
        <taxon>Neoptera</taxon>
        <taxon>Endopterygota</taxon>
        <taxon>Diptera</taxon>
        <taxon>Brachycera</taxon>
        <taxon>Muscomorpha</taxon>
        <taxon>Ephydroidea</taxon>
        <taxon>Drosophilidae</taxon>
        <taxon>Drosophila</taxon>
    </lineage>
</organism>
<protein>
    <submittedName>
        <fullName evidence="2">Uncharacterized protein</fullName>
    </submittedName>
</protein>
<feature type="non-terminal residue" evidence="2">
    <location>
        <position position="1"/>
    </location>
</feature>
<evidence type="ECO:0000256" key="1">
    <source>
        <dbReference type="SAM" id="MobiDB-lite"/>
    </source>
</evidence>
<name>A0A484B0Q8_DRONA</name>
<proteinExistence type="predicted"/>
<evidence type="ECO:0000313" key="2">
    <source>
        <dbReference type="EMBL" id="TDG42298.1"/>
    </source>
</evidence>
<dbReference type="Proteomes" id="UP000295192">
    <property type="component" value="Unassembled WGS sequence"/>
</dbReference>
<sequence length="151" mass="15906">NSSSGNSSNSNSNSNSSSNSNNHSSSNSGSIFINSSSGNSSNSNSNSNSSSSSIFINSSNSSCHKLLNAKRMLHADYNKHFCHTHTLPSPPLLLTPFADYTPSFVKITSTKATVPPRETTGMDVDLDVDVDGGDCDWAQLSSPKACQLQLA</sequence>